<feature type="transmembrane region" description="Helical" evidence="5">
    <location>
        <begin position="49"/>
        <end position="72"/>
    </location>
</feature>
<keyword evidence="7" id="KW-1185">Reference proteome</keyword>
<dbReference type="KEGG" id="char:105891998"/>
<feature type="transmembrane region" description="Helical" evidence="5">
    <location>
        <begin position="93"/>
        <end position="109"/>
    </location>
</feature>
<dbReference type="PANTHER" id="PTHR21041:SF2">
    <property type="entry name" value="DENDRITIC CELL-SPECIFIC TRANSMEMBRANE PROTEIN"/>
    <property type="match status" value="1"/>
</dbReference>
<proteinExistence type="predicted"/>
<keyword evidence="4 5" id="KW-0472">Membrane</keyword>
<feature type="transmembrane region" description="Helical" evidence="5">
    <location>
        <begin position="363"/>
        <end position="384"/>
    </location>
</feature>
<dbReference type="AlphaFoldDB" id="A0A6P8H2Z8"/>
<evidence type="ECO:0000256" key="1">
    <source>
        <dbReference type="ARBA" id="ARBA00004141"/>
    </source>
</evidence>
<dbReference type="PANTHER" id="PTHR21041">
    <property type="entry name" value="DENDRITIC CELL-SPECIFIC TRANSMEMBRANE PROTEIN"/>
    <property type="match status" value="1"/>
</dbReference>
<keyword evidence="2 5" id="KW-0812">Transmembrane</keyword>
<reference evidence="8" key="1">
    <citation type="submission" date="2025-08" db="UniProtKB">
        <authorList>
            <consortium name="RefSeq"/>
        </authorList>
    </citation>
    <scope>IDENTIFICATION</scope>
</reference>
<evidence type="ECO:0000256" key="5">
    <source>
        <dbReference type="SAM" id="Phobius"/>
    </source>
</evidence>
<dbReference type="Pfam" id="PF07782">
    <property type="entry name" value="DC_STAMP"/>
    <property type="match status" value="1"/>
</dbReference>
<gene>
    <name evidence="8" type="primary">LOC105891998</name>
</gene>
<feature type="domain" description="Dendritic cell-specific transmembrane protein-like" evidence="6">
    <location>
        <begin position="238"/>
        <end position="412"/>
    </location>
</feature>
<dbReference type="Proteomes" id="UP000515152">
    <property type="component" value="Chromosome 19"/>
</dbReference>
<evidence type="ECO:0000313" key="8">
    <source>
        <dbReference type="RefSeq" id="XP_031442017.1"/>
    </source>
</evidence>
<dbReference type="InterPro" id="IPR012858">
    <property type="entry name" value="DC_STAMP-like"/>
</dbReference>
<feature type="transmembrane region" description="Helical" evidence="5">
    <location>
        <begin position="290"/>
        <end position="317"/>
    </location>
</feature>
<dbReference type="GeneID" id="105891998"/>
<dbReference type="InterPro" id="IPR051856">
    <property type="entry name" value="CSR-E3_Ligase_Protein"/>
</dbReference>
<evidence type="ECO:0000313" key="7">
    <source>
        <dbReference type="Proteomes" id="UP000515152"/>
    </source>
</evidence>
<evidence type="ECO:0000256" key="4">
    <source>
        <dbReference type="ARBA" id="ARBA00023136"/>
    </source>
</evidence>
<dbReference type="GO" id="GO:0016020">
    <property type="term" value="C:membrane"/>
    <property type="evidence" value="ECO:0007669"/>
    <property type="project" value="UniProtKB-SubCell"/>
</dbReference>
<comment type="subcellular location">
    <subcellularLocation>
        <location evidence="1">Membrane</location>
        <topology evidence="1">Multi-pass membrane protein</topology>
    </subcellularLocation>
</comment>
<evidence type="ECO:0000256" key="2">
    <source>
        <dbReference type="ARBA" id="ARBA00022692"/>
    </source>
</evidence>
<feature type="transmembrane region" description="Helical" evidence="5">
    <location>
        <begin position="21"/>
        <end position="43"/>
    </location>
</feature>
<organism evidence="7 8">
    <name type="scientific">Clupea harengus</name>
    <name type="common">Atlantic herring</name>
    <dbReference type="NCBI Taxonomy" id="7950"/>
    <lineage>
        <taxon>Eukaryota</taxon>
        <taxon>Metazoa</taxon>
        <taxon>Chordata</taxon>
        <taxon>Craniata</taxon>
        <taxon>Vertebrata</taxon>
        <taxon>Euteleostomi</taxon>
        <taxon>Actinopterygii</taxon>
        <taxon>Neopterygii</taxon>
        <taxon>Teleostei</taxon>
        <taxon>Clupei</taxon>
        <taxon>Clupeiformes</taxon>
        <taxon>Clupeoidei</taxon>
        <taxon>Clupeidae</taxon>
        <taxon>Clupea</taxon>
    </lineage>
</organism>
<sequence length="460" mass="52336">MGCSALVRLFTTDYRKGWRDHLLHFLSSFLLSLFLGSLLFIGLLFSLRYNLVACAIISSSTIILLTTSLFISQRVRCFTLLFLISCSLKQGRNLLLAAGMGLVFLWNVSNTFRNLHQVAQSIVCNLNKEVDFQVRLPPPLRTCVDMIRKVAERMNTLAEFGVVRFEVTTTVSGRVEEDEVREKLQEVRQMLNATAETAEAFYNTTVSVGHKVAPGFGVIVLAVTTILFFKKYRQNKRYQNSYITPEFIRYDEQQKAEGKPHVLPLTKKEAKRYPSIPSACPTLSDGKSALIFFIPVAVHLLTWSALIGLDALLYWIIQTVNRHLTQSRPIHVPLEVSVNNYQMQFSYSIEMTKKECLPQPTLLISQSLVPLSVILVVVAIMGLLSPKALQGKVLLIDRFYCDCATDRAQHLHAKIVRKRSKKKLRGLKSTLVRYGKNVKFWFPIFFPMRRDDGLQLPDIL</sequence>
<name>A0A6P8H2Z8_CLUHA</name>
<evidence type="ECO:0000256" key="3">
    <source>
        <dbReference type="ARBA" id="ARBA00022989"/>
    </source>
</evidence>
<dbReference type="OrthoDB" id="9949280at2759"/>
<keyword evidence="3 5" id="KW-1133">Transmembrane helix</keyword>
<feature type="transmembrane region" description="Helical" evidence="5">
    <location>
        <begin position="212"/>
        <end position="229"/>
    </location>
</feature>
<evidence type="ECO:0000259" key="6">
    <source>
        <dbReference type="Pfam" id="PF07782"/>
    </source>
</evidence>
<protein>
    <submittedName>
        <fullName evidence="8">Dendritic cell-specific transmembrane protein-like</fullName>
    </submittedName>
</protein>
<accession>A0A6P8H2Z8</accession>
<dbReference type="RefSeq" id="XP_031442017.1">
    <property type="nucleotide sequence ID" value="XM_031586157.2"/>
</dbReference>